<keyword evidence="3" id="KW-1185">Reference proteome</keyword>
<organism evidence="2 3">
    <name type="scientific">Aspergillus bertholletiae</name>
    <dbReference type="NCBI Taxonomy" id="1226010"/>
    <lineage>
        <taxon>Eukaryota</taxon>
        <taxon>Fungi</taxon>
        <taxon>Dikarya</taxon>
        <taxon>Ascomycota</taxon>
        <taxon>Pezizomycotina</taxon>
        <taxon>Eurotiomycetes</taxon>
        <taxon>Eurotiomycetidae</taxon>
        <taxon>Eurotiales</taxon>
        <taxon>Aspergillaceae</taxon>
        <taxon>Aspergillus</taxon>
        <taxon>Aspergillus subgen. Circumdati</taxon>
    </lineage>
</organism>
<dbReference type="EMBL" id="ML736153">
    <property type="protein sequence ID" value="KAE8383744.1"/>
    <property type="molecule type" value="Genomic_DNA"/>
</dbReference>
<evidence type="ECO:0000256" key="1">
    <source>
        <dbReference type="SAM" id="MobiDB-lite"/>
    </source>
</evidence>
<feature type="compositionally biased region" description="Low complexity" evidence="1">
    <location>
        <begin position="71"/>
        <end position="85"/>
    </location>
</feature>
<dbReference type="OrthoDB" id="4509688at2759"/>
<proteinExistence type="predicted"/>
<feature type="compositionally biased region" description="Polar residues" evidence="1">
    <location>
        <begin position="107"/>
        <end position="126"/>
    </location>
</feature>
<gene>
    <name evidence="2" type="ORF">BDV26DRAFT_326</name>
</gene>
<accession>A0A5N7BPI3</accession>
<feature type="compositionally biased region" description="Polar residues" evidence="1">
    <location>
        <begin position="25"/>
        <end position="34"/>
    </location>
</feature>
<name>A0A5N7BPI3_9EURO</name>
<dbReference type="AlphaFoldDB" id="A0A5N7BPI3"/>
<evidence type="ECO:0000313" key="3">
    <source>
        <dbReference type="Proteomes" id="UP000326198"/>
    </source>
</evidence>
<protein>
    <submittedName>
        <fullName evidence="2">Uncharacterized protein</fullName>
    </submittedName>
</protein>
<feature type="region of interest" description="Disordered" evidence="1">
    <location>
        <begin position="1"/>
        <end position="153"/>
    </location>
</feature>
<dbReference type="Proteomes" id="UP000326198">
    <property type="component" value="Unassembled WGS sequence"/>
</dbReference>
<evidence type="ECO:0000313" key="2">
    <source>
        <dbReference type="EMBL" id="KAE8383744.1"/>
    </source>
</evidence>
<reference evidence="2 3" key="1">
    <citation type="submission" date="2019-04" db="EMBL/GenBank/DDBJ databases">
        <title>Friends and foes A comparative genomics studyof 23 Aspergillus species from section Flavi.</title>
        <authorList>
            <consortium name="DOE Joint Genome Institute"/>
            <person name="Kjaerbolling I."/>
            <person name="Vesth T."/>
            <person name="Frisvad J.C."/>
            <person name="Nybo J.L."/>
            <person name="Theobald S."/>
            <person name="Kildgaard S."/>
            <person name="Isbrandt T."/>
            <person name="Kuo A."/>
            <person name="Sato A."/>
            <person name="Lyhne E.K."/>
            <person name="Kogle M.E."/>
            <person name="Wiebenga A."/>
            <person name="Kun R.S."/>
            <person name="Lubbers R.J."/>
            <person name="Makela M.R."/>
            <person name="Barry K."/>
            <person name="Chovatia M."/>
            <person name="Clum A."/>
            <person name="Daum C."/>
            <person name="Haridas S."/>
            <person name="He G."/>
            <person name="LaButti K."/>
            <person name="Lipzen A."/>
            <person name="Mondo S."/>
            <person name="Riley R."/>
            <person name="Salamov A."/>
            <person name="Simmons B.A."/>
            <person name="Magnuson J.K."/>
            <person name="Henrissat B."/>
            <person name="Mortensen U.H."/>
            <person name="Larsen T.O."/>
            <person name="Devries R.P."/>
            <person name="Grigoriev I.V."/>
            <person name="Machida M."/>
            <person name="Baker S.E."/>
            <person name="Andersen M.R."/>
        </authorList>
    </citation>
    <scope>NUCLEOTIDE SEQUENCE [LARGE SCALE GENOMIC DNA]</scope>
    <source>
        <strain evidence="2 3">IBT 29228</strain>
    </source>
</reference>
<sequence length="205" mass="22666">MTTSASADPASPHHNNNSHHHIYSSPCSSPATNSDDADSIYFPRTPPPPPHRISDSNRKRKATETETDPLPYSSWVQSPSSSTSPLNNLALGVSSEQRQKIHHNHYQYDQQQLAFYPSPTTTTTSRNHPKRRCSSVIPDREAYQDQQQDQGLARDQEDIFTPLEMPDGSTRFTSNWLPVDPSGGFTICPDPLAGMTSEAFVSVGS</sequence>